<feature type="signal peptide" evidence="1">
    <location>
        <begin position="1"/>
        <end position="19"/>
    </location>
</feature>
<organism evidence="2 3">
    <name type="scientific">Rariglobus hedericola</name>
    <dbReference type="NCBI Taxonomy" id="2597822"/>
    <lineage>
        <taxon>Bacteria</taxon>
        <taxon>Pseudomonadati</taxon>
        <taxon>Verrucomicrobiota</taxon>
        <taxon>Opitutia</taxon>
        <taxon>Opitutales</taxon>
        <taxon>Opitutaceae</taxon>
        <taxon>Rariglobus</taxon>
    </lineage>
</organism>
<name>A0A556QJA0_9BACT</name>
<evidence type="ECO:0000313" key="2">
    <source>
        <dbReference type="EMBL" id="TSJ76716.1"/>
    </source>
</evidence>
<dbReference type="OrthoDB" id="182525at2"/>
<dbReference type="AlphaFoldDB" id="A0A556QJA0"/>
<comment type="caution">
    <text evidence="2">The sequence shown here is derived from an EMBL/GenBank/DDBJ whole genome shotgun (WGS) entry which is preliminary data.</text>
</comment>
<evidence type="ECO:0000313" key="3">
    <source>
        <dbReference type="Proteomes" id="UP000315648"/>
    </source>
</evidence>
<evidence type="ECO:0008006" key="4">
    <source>
        <dbReference type="Google" id="ProtNLM"/>
    </source>
</evidence>
<proteinExistence type="predicted"/>
<gene>
    <name evidence="2" type="ORF">FPL22_11360</name>
</gene>
<sequence length="277" mass="29110">MTKLPLGLAALIMATFALEGCATKPSVAVMPPPAADFPVKVENITPRVPLQVTAAAQYVRITGAAPAAKGVLAFLGDEKGLRSGTIVLTRKQADAALEELVKVSGQEVKLLPTVTVAAGNAARMVIGPKLDGSDSEVPSVSINGQPFSARRDLSVELAISPGVSSDGLIQMSVDAQVTLFEGFVEYGDKTVTLLLGEKLGTPTEVKIPKGFYQPIFSTLSAKAEVRLTSGSVVVLCAERVEEPAPENLQGRDGKKMERIPAETMLVFLTAKTVAIKR</sequence>
<accession>A0A556QJA0</accession>
<feature type="chain" id="PRO_5021782818" description="Type II and III secretion system protein" evidence="1">
    <location>
        <begin position="20"/>
        <end position="277"/>
    </location>
</feature>
<dbReference type="RefSeq" id="WP_144230473.1">
    <property type="nucleotide sequence ID" value="NZ_CBCRVV010000014.1"/>
</dbReference>
<dbReference type="Proteomes" id="UP000315648">
    <property type="component" value="Unassembled WGS sequence"/>
</dbReference>
<keyword evidence="3" id="KW-1185">Reference proteome</keyword>
<evidence type="ECO:0000256" key="1">
    <source>
        <dbReference type="SAM" id="SignalP"/>
    </source>
</evidence>
<protein>
    <recommendedName>
        <fullName evidence="4">Type II and III secretion system protein</fullName>
    </recommendedName>
</protein>
<reference evidence="2 3" key="1">
    <citation type="submission" date="2019-07" db="EMBL/GenBank/DDBJ databases">
        <title>Description of 53C-WASEF.</title>
        <authorList>
            <person name="Pitt A."/>
            <person name="Hahn M.W."/>
        </authorList>
    </citation>
    <scope>NUCLEOTIDE SEQUENCE [LARGE SCALE GENOMIC DNA]</scope>
    <source>
        <strain evidence="2 3">53C-WASEF</strain>
    </source>
</reference>
<keyword evidence="1" id="KW-0732">Signal</keyword>
<dbReference type="EMBL" id="VMBG01000002">
    <property type="protein sequence ID" value="TSJ76716.1"/>
    <property type="molecule type" value="Genomic_DNA"/>
</dbReference>